<dbReference type="InterPro" id="IPR008007">
    <property type="entry name" value="Peptidase_M42"/>
</dbReference>
<evidence type="ECO:0000256" key="1">
    <source>
        <dbReference type="ARBA" id="ARBA00022723"/>
    </source>
</evidence>
<dbReference type="Gene3D" id="3.40.630.10">
    <property type="entry name" value="Zn peptidases"/>
    <property type="match status" value="1"/>
</dbReference>
<evidence type="ECO:0000313" key="3">
    <source>
        <dbReference type="EMBL" id="SKA94485.1"/>
    </source>
</evidence>
<organism evidence="3 4">
    <name type="scientific">Prosthecobacter debontii</name>
    <dbReference type="NCBI Taxonomy" id="48467"/>
    <lineage>
        <taxon>Bacteria</taxon>
        <taxon>Pseudomonadati</taxon>
        <taxon>Verrucomicrobiota</taxon>
        <taxon>Verrucomicrobiia</taxon>
        <taxon>Verrucomicrobiales</taxon>
        <taxon>Verrucomicrobiaceae</taxon>
        <taxon>Prosthecobacter</taxon>
    </lineage>
</organism>
<gene>
    <name evidence="3" type="ORF">SAMN02745166_02174</name>
</gene>
<proteinExistence type="predicted"/>
<keyword evidence="2" id="KW-0378">Hydrolase</keyword>
<dbReference type="PANTHER" id="PTHR32481">
    <property type="entry name" value="AMINOPEPTIDASE"/>
    <property type="match status" value="1"/>
</dbReference>
<dbReference type="GO" id="GO:0004177">
    <property type="term" value="F:aminopeptidase activity"/>
    <property type="evidence" value="ECO:0007669"/>
    <property type="project" value="UniProtKB-KW"/>
</dbReference>
<dbReference type="RefSeq" id="WP_078813385.1">
    <property type="nucleotide sequence ID" value="NZ_FUYE01000006.1"/>
</dbReference>
<accession>A0A1T4XZN6</accession>
<dbReference type="AlphaFoldDB" id="A0A1T4XZN6"/>
<keyword evidence="1" id="KW-0479">Metal-binding</keyword>
<dbReference type="STRING" id="48467.SAMN02745166_02174"/>
<dbReference type="GO" id="GO:0046872">
    <property type="term" value="F:metal ion binding"/>
    <property type="evidence" value="ECO:0007669"/>
    <property type="project" value="UniProtKB-KW"/>
</dbReference>
<keyword evidence="3" id="KW-0645">Protease</keyword>
<evidence type="ECO:0000256" key="2">
    <source>
        <dbReference type="ARBA" id="ARBA00022801"/>
    </source>
</evidence>
<dbReference type="Pfam" id="PF05343">
    <property type="entry name" value="Peptidase_M42"/>
    <property type="match status" value="1"/>
</dbReference>
<dbReference type="EMBL" id="FUYE01000006">
    <property type="protein sequence ID" value="SKA94485.1"/>
    <property type="molecule type" value="Genomic_DNA"/>
</dbReference>
<dbReference type="OrthoDB" id="179902at2"/>
<protein>
    <submittedName>
        <fullName evidence="3">Putative aminopeptidase FrvX</fullName>
    </submittedName>
</protein>
<dbReference type="SUPFAM" id="SSF53187">
    <property type="entry name" value="Zn-dependent exopeptidases"/>
    <property type="match status" value="1"/>
</dbReference>
<reference evidence="4" key="1">
    <citation type="submission" date="2017-02" db="EMBL/GenBank/DDBJ databases">
        <authorList>
            <person name="Varghese N."/>
            <person name="Submissions S."/>
        </authorList>
    </citation>
    <scope>NUCLEOTIDE SEQUENCE [LARGE SCALE GENOMIC DNA]</scope>
    <source>
        <strain evidence="4">ATCC 700200</strain>
    </source>
</reference>
<dbReference type="PANTHER" id="PTHR32481:SF0">
    <property type="entry name" value="AMINOPEPTIDASE YPDE-RELATED"/>
    <property type="match status" value="1"/>
</dbReference>
<keyword evidence="3" id="KW-0031">Aminopeptidase</keyword>
<dbReference type="InterPro" id="IPR051464">
    <property type="entry name" value="Peptidase_M42_aminopept"/>
</dbReference>
<sequence length="335" mass="36608">MAVPNLTTILKRILKQPTAPFHEYYVRAEIEALLKGCPHVKTKRDKYGNLIATYKNGKSKSQPTWVLGAHMDHPAFVRVPGSKGKDDFEFLGGVPKPEVEAGVKRGLRGKPKGDIATWVFPVNITEEKIEATACDDLVGCAVIVATFWELAALNLSTTFHAVFTRAEEVGFLGAWHIGQKWPFGADDVFLSIETSRPVNGAAMGRGPVVRVGDRLSVFDSEGVAILMTTAKEQGIRVQRALLDAGACEATAMQAAGHRSVGISVPLGNYHNLDDATKKIAPEFVMQSDVRDLINLLKALVATKHDGIGERSIRERVEMRTEEYAAHLKAAAKHFK</sequence>
<dbReference type="Proteomes" id="UP000190774">
    <property type="component" value="Unassembled WGS sequence"/>
</dbReference>
<evidence type="ECO:0000313" key="4">
    <source>
        <dbReference type="Proteomes" id="UP000190774"/>
    </source>
</evidence>
<name>A0A1T4XZN6_9BACT</name>
<keyword evidence="4" id="KW-1185">Reference proteome</keyword>